<protein>
    <submittedName>
        <fullName evidence="2">Uncharacterized protein</fullName>
    </submittedName>
</protein>
<dbReference type="RefSeq" id="WP_203766064.1">
    <property type="nucleotide sequence ID" value="NZ_BOMQ01000017.1"/>
</dbReference>
<feature type="region of interest" description="Disordered" evidence="1">
    <location>
        <begin position="23"/>
        <end position="48"/>
    </location>
</feature>
<evidence type="ECO:0000256" key="1">
    <source>
        <dbReference type="SAM" id="MobiDB-lite"/>
    </source>
</evidence>
<name>A0A919MJU1_9ACTN</name>
<evidence type="ECO:0000313" key="3">
    <source>
        <dbReference type="Proteomes" id="UP000647172"/>
    </source>
</evidence>
<gene>
    <name evidence="2" type="ORF">Ani05nite_13450</name>
</gene>
<reference evidence="2" key="1">
    <citation type="submission" date="2021-01" db="EMBL/GenBank/DDBJ databases">
        <title>Whole genome shotgun sequence of Actinoplanes nipponensis NBRC 14063.</title>
        <authorList>
            <person name="Komaki H."/>
            <person name="Tamura T."/>
        </authorList>
    </citation>
    <scope>NUCLEOTIDE SEQUENCE</scope>
    <source>
        <strain evidence="2">NBRC 14063</strain>
    </source>
</reference>
<keyword evidence="3" id="KW-1185">Reference proteome</keyword>
<sequence>MPDELVRAPTYRLTPDRVARAKVREAIPADDGSEETTRLRAVPRPRSS</sequence>
<accession>A0A919MJU1</accession>
<evidence type="ECO:0000313" key="2">
    <source>
        <dbReference type="EMBL" id="GIE47811.1"/>
    </source>
</evidence>
<dbReference type="EMBL" id="BOMQ01000017">
    <property type="protein sequence ID" value="GIE47811.1"/>
    <property type="molecule type" value="Genomic_DNA"/>
</dbReference>
<dbReference type="AlphaFoldDB" id="A0A919MJU1"/>
<comment type="caution">
    <text evidence="2">The sequence shown here is derived from an EMBL/GenBank/DDBJ whole genome shotgun (WGS) entry which is preliminary data.</text>
</comment>
<proteinExistence type="predicted"/>
<organism evidence="2 3">
    <name type="scientific">Actinoplanes nipponensis</name>
    <dbReference type="NCBI Taxonomy" id="135950"/>
    <lineage>
        <taxon>Bacteria</taxon>
        <taxon>Bacillati</taxon>
        <taxon>Actinomycetota</taxon>
        <taxon>Actinomycetes</taxon>
        <taxon>Micromonosporales</taxon>
        <taxon>Micromonosporaceae</taxon>
        <taxon>Actinoplanes</taxon>
    </lineage>
</organism>
<dbReference type="Proteomes" id="UP000647172">
    <property type="component" value="Unassembled WGS sequence"/>
</dbReference>